<gene>
    <name evidence="2" type="ORF">JOF44_003433</name>
</gene>
<feature type="chain" id="PRO_5045801644" evidence="1">
    <location>
        <begin position="24"/>
        <end position="165"/>
    </location>
</feature>
<dbReference type="EMBL" id="JAGIOC010000001">
    <property type="protein sequence ID" value="MBP2410530.1"/>
    <property type="molecule type" value="Genomic_DNA"/>
</dbReference>
<protein>
    <submittedName>
        <fullName evidence="2">Uncharacterized protein</fullName>
    </submittedName>
</protein>
<reference evidence="2 3" key="1">
    <citation type="submission" date="2021-03" db="EMBL/GenBank/DDBJ databases">
        <title>Sequencing the genomes of 1000 actinobacteria strains.</title>
        <authorList>
            <person name="Klenk H.-P."/>
        </authorList>
    </citation>
    <scope>NUCLEOTIDE SEQUENCE [LARGE SCALE GENOMIC DNA]</scope>
    <source>
        <strain evidence="2 3">DSM 14564</strain>
    </source>
</reference>
<dbReference type="Proteomes" id="UP000698222">
    <property type="component" value="Unassembled WGS sequence"/>
</dbReference>
<evidence type="ECO:0000256" key="1">
    <source>
        <dbReference type="SAM" id="SignalP"/>
    </source>
</evidence>
<accession>A0ABS4YP09</accession>
<dbReference type="RefSeq" id="WP_209894365.1">
    <property type="nucleotide sequence ID" value="NZ_BAAAJV010000008.1"/>
</dbReference>
<organism evidence="2 3">
    <name type="scientific">Brachybacterium fresconis</name>
    <dbReference type="NCBI Taxonomy" id="173363"/>
    <lineage>
        <taxon>Bacteria</taxon>
        <taxon>Bacillati</taxon>
        <taxon>Actinomycetota</taxon>
        <taxon>Actinomycetes</taxon>
        <taxon>Micrococcales</taxon>
        <taxon>Dermabacteraceae</taxon>
        <taxon>Brachybacterium</taxon>
    </lineage>
</organism>
<proteinExistence type="predicted"/>
<evidence type="ECO:0000313" key="3">
    <source>
        <dbReference type="Proteomes" id="UP000698222"/>
    </source>
</evidence>
<name>A0ABS4YP09_9MICO</name>
<comment type="caution">
    <text evidence="2">The sequence shown here is derived from an EMBL/GenBank/DDBJ whole genome shotgun (WGS) entry which is preliminary data.</text>
</comment>
<keyword evidence="3" id="KW-1185">Reference proteome</keyword>
<dbReference type="PROSITE" id="PS51257">
    <property type="entry name" value="PROKAR_LIPOPROTEIN"/>
    <property type="match status" value="1"/>
</dbReference>
<sequence>MRARRPMERRTLLLAAGSAAVFALVGCDGGTDIEVSRETEAADPPDTADEVLARAQLAPLPDDAESQLSSSGTISEFELWAVELSLTAPAAEIETWVLESYGDPDGVGRAWVTPQKVKDALDIDDVPDTWRIEEASVQGTPYDRIVLIDDAEPRTVRIRLSEAGN</sequence>
<keyword evidence="1" id="KW-0732">Signal</keyword>
<feature type="signal peptide" evidence="1">
    <location>
        <begin position="1"/>
        <end position="23"/>
    </location>
</feature>
<evidence type="ECO:0000313" key="2">
    <source>
        <dbReference type="EMBL" id="MBP2410530.1"/>
    </source>
</evidence>